<dbReference type="InterPro" id="IPR013325">
    <property type="entry name" value="RNA_pol_sigma_r2"/>
</dbReference>
<evidence type="ECO:0000259" key="7">
    <source>
        <dbReference type="Pfam" id="PF08281"/>
    </source>
</evidence>
<dbReference type="InterPro" id="IPR014284">
    <property type="entry name" value="RNA_pol_sigma-70_dom"/>
</dbReference>
<keyword evidence="5" id="KW-0804">Transcription</keyword>
<dbReference type="RefSeq" id="WP_126595295.1">
    <property type="nucleotide sequence ID" value="NZ_BIFQ01000001.1"/>
</dbReference>
<dbReference type="Pfam" id="PF08281">
    <property type="entry name" value="Sigma70_r4_2"/>
    <property type="match status" value="1"/>
</dbReference>
<protein>
    <recommendedName>
        <fullName evidence="10">DNA-directed RNA polymerase sigma-70 factor</fullName>
    </recommendedName>
</protein>
<keyword evidence="9" id="KW-1185">Reference proteome</keyword>
<evidence type="ECO:0000256" key="4">
    <source>
        <dbReference type="ARBA" id="ARBA00023125"/>
    </source>
</evidence>
<dbReference type="Gene3D" id="1.10.1740.10">
    <property type="match status" value="1"/>
</dbReference>
<dbReference type="SUPFAM" id="SSF88659">
    <property type="entry name" value="Sigma3 and sigma4 domains of RNA polymerase sigma factors"/>
    <property type="match status" value="1"/>
</dbReference>
<evidence type="ECO:0000313" key="9">
    <source>
        <dbReference type="Proteomes" id="UP000287224"/>
    </source>
</evidence>
<evidence type="ECO:0000313" key="8">
    <source>
        <dbReference type="EMBL" id="GCE04107.1"/>
    </source>
</evidence>
<dbReference type="EMBL" id="BIFQ01000001">
    <property type="protein sequence ID" value="GCE04107.1"/>
    <property type="molecule type" value="Genomic_DNA"/>
</dbReference>
<dbReference type="InterPro" id="IPR013249">
    <property type="entry name" value="RNA_pol_sigma70_r4_t2"/>
</dbReference>
<dbReference type="AlphaFoldDB" id="A0A401ZB48"/>
<dbReference type="SUPFAM" id="SSF88946">
    <property type="entry name" value="Sigma2 domain of RNA polymerase sigma factors"/>
    <property type="match status" value="1"/>
</dbReference>
<dbReference type="InterPro" id="IPR013324">
    <property type="entry name" value="RNA_pol_sigma_r3/r4-like"/>
</dbReference>
<evidence type="ECO:0000256" key="1">
    <source>
        <dbReference type="ARBA" id="ARBA00010641"/>
    </source>
</evidence>
<comment type="caution">
    <text evidence="8">The sequence shown here is derived from an EMBL/GenBank/DDBJ whole genome shotgun (WGS) entry which is preliminary data.</text>
</comment>
<dbReference type="OrthoDB" id="2678696at2"/>
<evidence type="ECO:0000259" key="6">
    <source>
        <dbReference type="Pfam" id="PF04542"/>
    </source>
</evidence>
<keyword evidence="3" id="KW-0731">Sigma factor</keyword>
<reference evidence="9" key="1">
    <citation type="submission" date="2018-12" db="EMBL/GenBank/DDBJ databases">
        <title>Tengunoibacter tsumagoiensis gen. nov., sp. nov., Dictyobacter kobayashii sp. nov., D. alpinus sp. nov., and D. joshuensis sp. nov. and description of Dictyobacteraceae fam. nov. within the order Ktedonobacterales isolated from Tengu-no-mugimeshi.</title>
        <authorList>
            <person name="Wang C.M."/>
            <person name="Zheng Y."/>
            <person name="Sakai Y."/>
            <person name="Toyoda A."/>
            <person name="Minakuchi Y."/>
            <person name="Abe K."/>
            <person name="Yokota A."/>
            <person name="Yabe S."/>
        </authorList>
    </citation>
    <scope>NUCLEOTIDE SEQUENCE [LARGE SCALE GENOMIC DNA]</scope>
    <source>
        <strain evidence="9">S-27</strain>
    </source>
</reference>
<dbReference type="GO" id="GO:0006352">
    <property type="term" value="P:DNA-templated transcription initiation"/>
    <property type="evidence" value="ECO:0007669"/>
    <property type="project" value="InterPro"/>
</dbReference>
<dbReference type="GO" id="GO:0003677">
    <property type="term" value="F:DNA binding"/>
    <property type="evidence" value="ECO:0007669"/>
    <property type="project" value="UniProtKB-KW"/>
</dbReference>
<dbReference type="GO" id="GO:0016987">
    <property type="term" value="F:sigma factor activity"/>
    <property type="evidence" value="ECO:0007669"/>
    <property type="project" value="UniProtKB-KW"/>
</dbReference>
<proteinExistence type="inferred from homology"/>
<name>A0A401ZB48_9CHLR</name>
<dbReference type="Proteomes" id="UP000287224">
    <property type="component" value="Unassembled WGS sequence"/>
</dbReference>
<evidence type="ECO:0000256" key="2">
    <source>
        <dbReference type="ARBA" id="ARBA00023015"/>
    </source>
</evidence>
<dbReference type="Pfam" id="PF04542">
    <property type="entry name" value="Sigma70_r2"/>
    <property type="match status" value="1"/>
</dbReference>
<feature type="domain" description="RNA polymerase sigma factor 70 region 4 type 2" evidence="7">
    <location>
        <begin position="155"/>
        <end position="208"/>
    </location>
</feature>
<evidence type="ECO:0008006" key="10">
    <source>
        <dbReference type="Google" id="ProtNLM"/>
    </source>
</evidence>
<dbReference type="Gene3D" id="1.10.10.10">
    <property type="entry name" value="Winged helix-like DNA-binding domain superfamily/Winged helix DNA-binding domain"/>
    <property type="match status" value="1"/>
</dbReference>
<feature type="domain" description="RNA polymerase sigma-70 region 2" evidence="6">
    <location>
        <begin position="27"/>
        <end position="95"/>
    </location>
</feature>
<dbReference type="InterPro" id="IPR036388">
    <property type="entry name" value="WH-like_DNA-bd_sf"/>
</dbReference>
<dbReference type="PANTHER" id="PTHR43133">
    <property type="entry name" value="RNA POLYMERASE ECF-TYPE SIGMA FACTO"/>
    <property type="match status" value="1"/>
</dbReference>
<gene>
    <name evidence="8" type="ORF">KDAU_14360</name>
</gene>
<dbReference type="NCBIfam" id="TIGR02937">
    <property type="entry name" value="sigma70-ECF"/>
    <property type="match status" value="1"/>
</dbReference>
<evidence type="ECO:0000256" key="3">
    <source>
        <dbReference type="ARBA" id="ARBA00023082"/>
    </source>
</evidence>
<organism evidence="8 9">
    <name type="scientific">Dictyobacter aurantiacus</name>
    <dbReference type="NCBI Taxonomy" id="1936993"/>
    <lineage>
        <taxon>Bacteria</taxon>
        <taxon>Bacillati</taxon>
        <taxon>Chloroflexota</taxon>
        <taxon>Ktedonobacteria</taxon>
        <taxon>Ktedonobacterales</taxon>
        <taxon>Dictyobacteraceae</taxon>
        <taxon>Dictyobacter</taxon>
    </lineage>
</organism>
<sequence length="222" mass="26256">MMVRHEWSDEDLAQKLHDRDPEALETLISRYSREVFYFIRLVLDSVGVTQDAEECVNDLFVAVWQEIDTFDATRGTLRTWLTMRAKYIALDRRRQLCRRQTHNVQSADEIRQWGSSDTAGNRKSSGWGYEHDARATLPPHPEASMEHLLEQSERREELRLALATLPELDRFLIYHRYFKFASTEELATKTGLTRHAVDTRLWRARKSLREALKEHAHEYERI</sequence>
<accession>A0A401ZB48</accession>
<dbReference type="InterPro" id="IPR007627">
    <property type="entry name" value="RNA_pol_sigma70_r2"/>
</dbReference>
<keyword evidence="2" id="KW-0805">Transcription regulation</keyword>
<keyword evidence="4" id="KW-0238">DNA-binding</keyword>
<dbReference type="PANTHER" id="PTHR43133:SF8">
    <property type="entry name" value="RNA POLYMERASE SIGMA FACTOR HI_1459-RELATED"/>
    <property type="match status" value="1"/>
</dbReference>
<dbReference type="InterPro" id="IPR039425">
    <property type="entry name" value="RNA_pol_sigma-70-like"/>
</dbReference>
<comment type="similarity">
    <text evidence="1">Belongs to the sigma-70 factor family. ECF subfamily.</text>
</comment>
<evidence type="ECO:0000256" key="5">
    <source>
        <dbReference type="ARBA" id="ARBA00023163"/>
    </source>
</evidence>